<sequence>MDDNDYPVATAYETFKNGMRRVREHVRVEETSTFPALGRHESLSSVTYDALMAHLTSDHHALHEEEVDIERDLQHLAAQDKGAEMRRWKCVRGSERVCHDRRATIGLAEVVSMVRRVLAFDERFMRHLQEEEDVVVSLALQPSY</sequence>
<dbReference type="Gene3D" id="1.20.120.520">
    <property type="entry name" value="nmb1532 protein domain like"/>
    <property type="match status" value="1"/>
</dbReference>
<reference evidence="1" key="1">
    <citation type="submission" date="2020-10" db="EMBL/GenBank/DDBJ databases">
        <title>Unveiling of a novel bifunctional photoreceptor, Dualchrome1, isolated from a cosmopolitan green alga.</title>
        <authorList>
            <person name="Suzuki S."/>
            <person name="Kawachi M."/>
        </authorList>
    </citation>
    <scope>NUCLEOTIDE SEQUENCE</scope>
    <source>
        <strain evidence="1">NIES 2893</strain>
    </source>
</reference>
<comment type="caution">
    <text evidence="1">The sequence shown here is derived from an EMBL/GenBank/DDBJ whole genome shotgun (WGS) entry which is preliminary data.</text>
</comment>
<evidence type="ECO:0000313" key="1">
    <source>
        <dbReference type="EMBL" id="GHP09866.1"/>
    </source>
</evidence>
<proteinExistence type="predicted"/>
<accession>A0A830HQR1</accession>
<keyword evidence="2" id="KW-1185">Reference proteome</keyword>
<name>A0A830HQR1_9CHLO</name>
<protein>
    <recommendedName>
        <fullName evidence="3">Hemerythrin-like domain-containing protein</fullName>
    </recommendedName>
</protein>
<gene>
    <name evidence="1" type="ORF">PPROV_000860100</name>
</gene>
<dbReference type="EMBL" id="BNJQ01000026">
    <property type="protein sequence ID" value="GHP09866.1"/>
    <property type="molecule type" value="Genomic_DNA"/>
</dbReference>
<evidence type="ECO:0000313" key="2">
    <source>
        <dbReference type="Proteomes" id="UP000660262"/>
    </source>
</evidence>
<evidence type="ECO:0008006" key="3">
    <source>
        <dbReference type="Google" id="ProtNLM"/>
    </source>
</evidence>
<dbReference type="AlphaFoldDB" id="A0A830HQR1"/>
<organism evidence="1 2">
    <name type="scientific">Pycnococcus provasolii</name>
    <dbReference type="NCBI Taxonomy" id="41880"/>
    <lineage>
        <taxon>Eukaryota</taxon>
        <taxon>Viridiplantae</taxon>
        <taxon>Chlorophyta</taxon>
        <taxon>Pseudoscourfieldiophyceae</taxon>
        <taxon>Pseudoscourfieldiales</taxon>
        <taxon>Pycnococcaceae</taxon>
        <taxon>Pycnococcus</taxon>
    </lineage>
</organism>
<dbReference type="Proteomes" id="UP000660262">
    <property type="component" value="Unassembled WGS sequence"/>
</dbReference>